<dbReference type="GO" id="GO:0003677">
    <property type="term" value="F:DNA binding"/>
    <property type="evidence" value="ECO:0007669"/>
    <property type="project" value="UniProtKB-KW"/>
</dbReference>
<keyword evidence="2" id="KW-0805">Transcription regulation</keyword>
<dbReference type="STRING" id="1631356.VV01_20960"/>
<keyword evidence="4" id="KW-0804">Transcription</keyword>
<evidence type="ECO:0000256" key="4">
    <source>
        <dbReference type="ARBA" id="ARBA00023163"/>
    </source>
</evidence>
<evidence type="ECO:0000313" key="6">
    <source>
        <dbReference type="Proteomes" id="UP000037397"/>
    </source>
</evidence>
<comment type="caution">
    <text evidence="5">The sequence shown here is derived from an EMBL/GenBank/DDBJ whole genome shotgun (WGS) entry which is preliminary data.</text>
</comment>
<dbReference type="InterPro" id="IPR036390">
    <property type="entry name" value="WH_DNA-bd_sf"/>
</dbReference>
<protein>
    <submittedName>
        <fullName evidence="5">CopY family transcriptional regulator</fullName>
    </submittedName>
</protein>
<dbReference type="EMBL" id="LAIR01000002">
    <property type="protein sequence ID" value="KNX39040.1"/>
    <property type="molecule type" value="Genomic_DNA"/>
</dbReference>
<dbReference type="PATRIC" id="fig|1631356.3.peg.4217"/>
<keyword evidence="6" id="KW-1185">Reference proteome</keyword>
<dbReference type="Gene3D" id="1.10.10.10">
    <property type="entry name" value="Winged helix-like DNA-binding domain superfamily/Winged helix DNA-binding domain"/>
    <property type="match status" value="1"/>
</dbReference>
<dbReference type="SUPFAM" id="SSF46785">
    <property type="entry name" value="Winged helix' DNA-binding domain"/>
    <property type="match status" value="1"/>
</dbReference>
<keyword evidence="3" id="KW-0238">DNA-binding</keyword>
<dbReference type="PIRSF" id="PIRSF019455">
    <property type="entry name" value="CopR_AtkY"/>
    <property type="match status" value="1"/>
</dbReference>
<evidence type="ECO:0000256" key="2">
    <source>
        <dbReference type="ARBA" id="ARBA00023015"/>
    </source>
</evidence>
<dbReference type="AlphaFoldDB" id="A0A0L6CN21"/>
<dbReference type="InterPro" id="IPR005650">
    <property type="entry name" value="BlaI_family"/>
</dbReference>
<dbReference type="InterPro" id="IPR036388">
    <property type="entry name" value="WH-like_DNA-bd_sf"/>
</dbReference>
<accession>A0A0L6CN21</accession>
<evidence type="ECO:0000256" key="1">
    <source>
        <dbReference type="ARBA" id="ARBA00011046"/>
    </source>
</evidence>
<evidence type="ECO:0000313" key="5">
    <source>
        <dbReference type="EMBL" id="KNX39040.1"/>
    </source>
</evidence>
<comment type="similarity">
    <text evidence="1">Belongs to the BlaI transcriptional regulatory family.</text>
</comment>
<dbReference type="Proteomes" id="UP000037397">
    <property type="component" value="Unassembled WGS sequence"/>
</dbReference>
<organism evidence="5 6">
    <name type="scientific">Luteipulveratus halotolerans</name>
    <dbReference type="NCBI Taxonomy" id="1631356"/>
    <lineage>
        <taxon>Bacteria</taxon>
        <taxon>Bacillati</taxon>
        <taxon>Actinomycetota</taxon>
        <taxon>Actinomycetes</taxon>
        <taxon>Micrococcales</taxon>
        <taxon>Dermacoccaceae</taxon>
        <taxon>Luteipulveratus</taxon>
    </lineage>
</organism>
<name>A0A0L6CN21_9MICO</name>
<proteinExistence type="inferred from homology"/>
<dbReference type="RefSeq" id="WP_050671588.1">
    <property type="nucleotide sequence ID" value="NZ_LAIR01000002.1"/>
</dbReference>
<dbReference type="GO" id="GO:0045892">
    <property type="term" value="P:negative regulation of DNA-templated transcription"/>
    <property type="evidence" value="ECO:0007669"/>
    <property type="project" value="InterPro"/>
</dbReference>
<dbReference type="Pfam" id="PF03965">
    <property type="entry name" value="Penicillinase_R"/>
    <property type="match status" value="1"/>
</dbReference>
<gene>
    <name evidence="5" type="ORF">VV01_20960</name>
</gene>
<reference evidence="6" key="1">
    <citation type="submission" date="2015-03" db="EMBL/GenBank/DDBJ databases">
        <title>Luteipulveratus halotolerans sp. nov., a novel actinobacterium (Dermacoccaceae) from Sarawak, Malaysia.</title>
        <authorList>
            <person name="Juboi H."/>
            <person name="Basik A."/>
            <person name="Shamsul S.S."/>
            <person name="Arnold P."/>
            <person name="Schmitt E.K."/>
            <person name="Sanglier J.-J."/>
            <person name="Yeo T."/>
        </authorList>
    </citation>
    <scope>NUCLEOTIDE SEQUENCE [LARGE SCALE GENOMIC DNA]</scope>
    <source>
        <strain evidence="6">C296001</strain>
    </source>
</reference>
<dbReference type="Gene3D" id="6.10.140.850">
    <property type="match status" value="1"/>
</dbReference>
<evidence type="ECO:0000256" key="3">
    <source>
        <dbReference type="ARBA" id="ARBA00023125"/>
    </source>
</evidence>
<sequence>MRTGGGSSGLGDLESAVMQILWASPTPLSVREVHASLTERELAYTTVMTVLDRLAKKGLADRQREGRAWRYTARASREELTAQVLRTTLGGLAPADRTAALLHFLGESSPGERDELRAALDALERDSD</sequence>
<dbReference type="OrthoDB" id="9813987at2"/>